<keyword evidence="2 9" id="KW-0444">Lipid biosynthesis</keyword>
<evidence type="ECO:0000259" key="12">
    <source>
        <dbReference type="PROSITE" id="PS52004"/>
    </source>
</evidence>
<evidence type="ECO:0000256" key="2">
    <source>
        <dbReference type="ARBA" id="ARBA00022516"/>
    </source>
</evidence>
<protein>
    <recommendedName>
        <fullName evidence="9">3-oxoacyl-[acyl-carrier-protein] synthase</fullName>
    </recommendedName>
</protein>
<evidence type="ECO:0000256" key="1">
    <source>
        <dbReference type="ARBA" id="ARBA00008467"/>
    </source>
</evidence>
<dbReference type="PROSITE" id="PS00606">
    <property type="entry name" value="KS3_1"/>
    <property type="match status" value="1"/>
</dbReference>
<sequence>MSRRVVVTGLGALTPLGNSLKESWNSLLAGKSGIVSTSSLNNAQDYASHCPPTVTVGKVQDFDPKNYGDLFSTQDQRRMSLFTLFAIATAQEALGDAGLLQNRFVDRDRFGCVIGSGIASIHDTYDTIMDFSAGKRVSPTFVPKILNNMAAGNVSIKFQLRGVSHCASTACATGNNSIGDAYNFIRLGYNDICLAGASEASVHPLALQGFLRAKSITPTGISRPFDSERDGFVLGEGCGIAVLESLEHAQRRGARIYAEVAGYGLSSDAHHITSPLESGDGARRAMQMALGDYAPDKVGYVNAHATSTVLGDRAEVNAIKNVFGGNRNSKLFVSSNKGNMGHLLGAAGAVESIFTIKSLHHDVIPPTHNLDDIDPTFEVQSRESTNMHFVKGQPLETSLKLAINNSFGFGGVNSCILYKKWENDV</sequence>
<dbReference type="OrthoDB" id="5334845at2759"/>
<comment type="similarity">
    <text evidence="1 9 11">Belongs to the thiolase-like superfamily. Beta-ketoacyl-ACP synthases family.</text>
</comment>
<evidence type="ECO:0000256" key="8">
    <source>
        <dbReference type="ARBA" id="ARBA00049541"/>
    </source>
</evidence>
<gene>
    <name evidence="13" type="ORF">LAFE_0B05028G</name>
</gene>
<dbReference type="InterPro" id="IPR020841">
    <property type="entry name" value="PKS_Beta-ketoAc_synthase_dom"/>
</dbReference>
<accession>A0A1G4M7S8</accession>
<keyword evidence="6 9" id="KW-0275">Fatty acid biosynthesis</keyword>
<dbReference type="PANTHER" id="PTHR11712">
    <property type="entry name" value="POLYKETIDE SYNTHASE-RELATED"/>
    <property type="match status" value="1"/>
</dbReference>
<dbReference type="InterPro" id="IPR018201">
    <property type="entry name" value="Ketoacyl_synth_AS"/>
</dbReference>
<feature type="domain" description="Ketosynthase family 3 (KS3)" evidence="12">
    <location>
        <begin position="2"/>
        <end position="420"/>
    </location>
</feature>
<evidence type="ECO:0000256" key="5">
    <source>
        <dbReference type="ARBA" id="ARBA00023098"/>
    </source>
</evidence>
<comment type="catalytic activity">
    <reaction evidence="8">
        <text>a fatty acyl-[ACP] + malonyl-[ACP] + H(+) = a 3-oxoacyl-[ACP] + holo-[ACP] + CO2</text>
        <dbReference type="Rhea" id="RHEA:22836"/>
        <dbReference type="Rhea" id="RHEA-COMP:9623"/>
        <dbReference type="Rhea" id="RHEA-COMP:9685"/>
        <dbReference type="Rhea" id="RHEA-COMP:9916"/>
        <dbReference type="Rhea" id="RHEA-COMP:14125"/>
        <dbReference type="ChEBI" id="CHEBI:15378"/>
        <dbReference type="ChEBI" id="CHEBI:16526"/>
        <dbReference type="ChEBI" id="CHEBI:64479"/>
        <dbReference type="ChEBI" id="CHEBI:78449"/>
        <dbReference type="ChEBI" id="CHEBI:78776"/>
        <dbReference type="ChEBI" id="CHEBI:138651"/>
        <dbReference type="EC" id="2.3.1.41"/>
    </reaction>
</comment>
<evidence type="ECO:0000256" key="11">
    <source>
        <dbReference type="RuleBase" id="RU003694"/>
    </source>
</evidence>
<keyword evidence="5" id="KW-0443">Lipid metabolism</keyword>
<dbReference type="PANTHER" id="PTHR11712:SF336">
    <property type="entry name" value="3-OXOACYL-[ACYL-CARRIER-PROTEIN] SYNTHASE, MITOCHONDRIAL"/>
    <property type="match status" value="1"/>
</dbReference>
<keyword evidence="4" id="KW-0276">Fatty acid metabolism</keyword>
<dbReference type="SMART" id="SM00825">
    <property type="entry name" value="PKS_KS"/>
    <property type="match status" value="1"/>
</dbReference>
<evidence type="ECO:0000313" key="13">
    <source>
        <dbReference type="EMBL" id="SCV99901.1"/>
    </source>
</evidence>
<dbReference type="InterPro" id="IPR017568">
    <property type="entry name" value="3-oxoacyl-ACP_synth-2"/>
</dbReference>
<dbReference type="InterPro" id="IPR016039">
    <property type="entry name" value="Thiolase-like"/>
</dbReference>
<dbReference type="InterPro" id="IPR000794">
    <property type="entry name" value="Beta-ketoacyl_synthase"/>
</dbReference>
<keyword evidence="14" id="KW-1185">Reference proteome</keyword>
<organism evidence="13 14">
    <name type="scientific">Lachancea fermentati</name>
    <name type="common">Zygosaccharomyces fermentati</name>
    <dbReference type="NCBI Taxonomy" id="4955"/>
    <lineage>
        <taxon>Eukaryota</taxon>
        <taxon>Fungi</taxon>
        <taxon>Dikarya</taxon>
        <taxon>Ascomycota</taxon>
        <taxon>Saccharomycotina</taxon>
        <taxon>Saccharomycetes</taxon>
        <taxon>Saccharomycetales</taxon>
        <taxon>Saccharomycetaceae</taxon>
        <taxon>Lachancea</taxon>
    </lineage>
</organism>
<dbReference type="InterPro" id="IPR014030">
    <property type="entry name" value="Ketoacyl_synth_N"/>
</dbReference>
<dbReference type="AlphaFoldDB" id="A0A1G4M7S8"/>
<name>A0A1G4M7S8_LACFM</name>
<evidence type="ECO:0000256" key="4">
    <source>
        <dbReference type="ARBA" id="ARBA00022832"/>
    </source>
</evidence>
<dbReference type="PROSITE" id="PS52004">
    <property type="entry name" value="KS3_2"/>
    <property type="match status" value="1"/>
</dbReference>
<keyword evidence="3 9" id="KW-0808">Transferase</keyword>
<dbReference type="OMA" id="QIGHCLG"/>
<evidence type="ECO:0000256" key="7">
    <source>
        <dbReference type="ARBA" id="ARBA00023315"/>
    </source>
</evidence>
<dbReference type="NCBIfam" id="NF005589">
    <property type="entry name" value="PRK07314.1"/>
    <property type="match status" value="1"/>
</dbReference>
<dbReference type="Pfam" id="PF00109">
    <property type="entry name" value="ketoacyl-synt"/>
    <property type="match status" value="1"/>
</dbReference>
<proteinExistence type="inferred from homology"/>
<keyword evidence="7" id="KW-0012">Acyltransferase</keyword>
<evidence type="ECO:0000256" key="6">
    <source>
        <dbReference type="ARBA" id="ARBA00023160"/>
    </source>
</evidence>
<feature type="active site" description="For beta-ketoacyl synthase activity" evidence="10">
    <location>
        <position position="171"/>
    </location>
</feature>
<dbReference type="GO" id="GO:0006633">
    <property type="term" value="P:fatty acid biosynthetic process"/>
    <property type="evidence" value="ECO:0007669"/>
    <property type="project" value="UniProtKB-KW"/>
</dbReference>
<evidence type="ECO:0000313" key="14">
    <source>
        <dbReference type="Proteomes" id="UP000190831"/>
    </source>
</evidence>
<evidence type="ECO:0000256" key="9">
    <source>
        <dbReference type="PIRNR" id="PIRNR000447"/>
    </source>
</evidence>
<evidence type="ECO:0000256" key="3">
    <source>
        <dbReference type="ARBA" id="ARBA00022679"/>
    </source>
</evidence>
<dbReference type="PIRSF" id="PIRSF000447">
    <property type="entry name" value="KAS_II"/>
    <property type="match status" value="1"/>
</dbReference>
<dbReference type="STRING" id="4955.A0A1G4M7S8"/>
<dbReference type="Gene3D" id="3.40.47.10">
    <property type="match status" value="1"/>
</dbReference>
<evidence type="ECO:0000256" key="10">
    <source>
        <dbReference type="PIRSR" id="PIRSR000447-1"/>
    </source>
</evidence>
<dbReference type="GO" id="GO:0005739">
    <property type="term" value="C:mitochondrion"/>
    <property type="evidence" value="ECO:0007669"/>
    <property type="project" value="TreeGrafter"/>
</dbReference>
<dbReference type="EMBL" id="LT598489">
    <property type="protein sequence ID" value="SCV99901.1"/>
    <property type="molecule type" value="Genomic_DNA"/>
</dbReference>
<dbReference type="GO" id="GO:0004315">
    <property type="term" value="F:3-oxoacyl-[acyl-carrier-protein] synthase activity"/>
    <property type="evidence" value="ECO:0007669"/>
    <property type="project" value="UniProtKB-EC"/>
</dbReference>
<dbReference type="CDD" id="cd00834">
    <property type="entry name" value="KAS_I_II"/>
    <property type="match status" value="1"/>
</dbReference>
<dbReference type="SUPFAM" id="SSF53901">
    <property type="entry name" value="Thiolase-like"/>
    <property type="match status" value="2"/>
</dbReference>
<reference evidence="14" key="1">
    <citation type="submission" date="2016-03" db="EMBL/GenBank/DDBJ databases">
        <authorList>
            <person name="Devillers H."/>
        </authorList>
    </citation>
    <scope>NUCLEOTIDE SEQUENCE [LARGE SCALE GENOMIC DNA]</scope>
</reference>
<dbReference type="Pfam" id="PF02801">
    <property type="entry name" value="Ketoacyl-synt_C"/>
    <property type="match status" value="1"/>
</dbReference>
<dbReference type="InterPro" id="IPR014031">
    <property type="entry name" value="Ketoacyl_synth_C"/>
</dbReference>
<dbReference type="Proteomes" id="UP000190831">
    <property type="component" value="Chromosome B"/>
</dbReference>